<evidence type="ECO:0000313" key="2">
    <source>
        <dbReference type="EMBL" id="GAG35167.1"/>
    </source>
</evidence>
<dbReference type="AlphaFoldDB" id="X0XIF4"/>
<dbReference type="EMBL" id="BARS01044341">
    <property type="protein sequence ID" value="GAG35167.1"/>
    <property type="molecule type" value="Genomic_DNA"/>
</dbReference>
<protein>
    <recommendedName>
        <fullName evidence="1">Adenine deaminase C-terminal domain-containing protein</fullName>
    </recommendedName>
</protein>
<feature type="non-terminal residue" evidence="2">
    <location>
        <position position="1"/>
    </location>
</feature>
<reference evidence="2" key="1">
    <citation type="journal article" date="2014" name="Front. Microbiol.">
        <title>High frequency of phylogenetically diverse reductive dehalogenase-homologous genes in deep subseafloor sedimentary metagenomes.</title>
        <authorList>
            <person name="Kawai M."/>
            <person name="Futagami T."/>
            <person name="Toyoda A."/>
            <person name="Takaki Y."/>
            <person name="Nishi S."/>
            <person name="Hori S."/>
            <person name="Arai W."/>
            <person name="Tsubouchi T."/>
            <person name="Morono Y."/>
            <person name="Uchiyama I."/>
            <person name="Ito T."/>
            <person name="Fujiyama A."/>
            <person name="Inagaki F."/>
            <person name="Takami H."/>
        </authorList>
    </citation>
    <scope>NUCLEOTIDE SEQUENCE</scope>
    <source>
        <strain evidence="2">Expedition CK06-06</strain>
    </source>
</reference>
<name>X0XIF4_9ZZZZ</name>
<dbReference type="InterPro" id="IPR026912">
    <property type="entry name" value="Adenine_deam_C"/>
</dbReference>
<dbReference type="Pfam" id="PF13382">
    <property type="entry name" value="Adenine_deam_C"/>
    <property type="match status" value="1"/>
</dbReference>
<accession>X0XIF4</accession>
<organism evidence="2">
    <name type="scientific">marine sediment metagenome</name>
    <dbReference type="NCBI Taxonomy" id="412755"/>
    <lineage>
        <taxon>unclassified sequences</taxon>
        <taxon>metagenomes</taxon>
        <taxon>ecological metagenomes</taxon>
    </lineage>
</organism>
<feature type="domain" description="Adenine deaminase C-terminal" evidence="1">
    <location>
        <begin position="34"/>
        <end position="199"/>
    </location>
</feature>
<sequence length="207" mass="22205">VHLERRLEPNDFSIPAKKHASSVKVRVIDLVTDLVTKELIVSVPVTEGEIRSNASKDILKVAAIDRRYVPGKNFVGLIRGFGLKTGAIASSAAWDTSDIIAVGENDKDMAGAVNRIHALQGGAVVCANGKILAEIPLPVMGIIADMPMEMLAKKMEEITRVIKDLGFPFDDPLLTIVTLTGAAIPFLRICEEGLVNLKDGKTVGLIV</sequence>
<evidence type="ECO:0000259" key="1">
    <source>
        <dbReference type="Pfam" id="PF13382"/>
    </source>
</evidence>
<gene>
    <name evidence="2" type="ORF">S01H1_67011</name>
</gene>
<proteinExistence type="predicted"/>
<comment type="caution">
    <text evidence="2">The sequence shown here is derived from an EMBL/GenBank/DDBJ whole genome shotgun (WGS) entry which is preliminary data.</text>
</comment>